<keyword evidence="3" id="KW-1185">Reference proteome</keyword>
<sequence>MGFFTSTRIKLRKLQIGMELWSNLFFVNFVDALKLTIQKAKRKKYIFQTQKKGGKEKENGRKVGDMEVIL</sequence>
<reference evidence="2" key="3">
    <citation type="submission" date="2015-06" db="UniProtKB">
        <authorList>
            <consortium name="EnsemblPlants"/>
        </authorList>
    </citation>
    <scope>IDENTIFICATION</scope>
    <source>
        <strain evidence="2">cv. Jemalong A17</strain>
    </source>
</reference>
<reference evidence="1 3" key="2">
    <citation type="journal article" date="2014" name="BMC Genomics">
        <title>An improved genome release (version Mt4.0) for the model legume Medicago truncatula.</title>
        <authorList>
            <person name="Tang H."/>
            <person name="Krishnakumar V."/>
            <person name="Bidwell S."/>
            <person name="Rosen B."/>
            <person name="Chan A."/>
            <person name="Zhou S."/>
            <person name="Gentzbittel L."/>
            <person name="Childs K.L."/>
            <person name="Yandell M."/>
            <person name="Gundlach H."/>
            <person name="Mayer K.F."/>
            <person name="Schwartz D.C."/>
            <person name="Town C.D."/>
        </authorList>
    </citation>
    <scope>GENOME REANNOTATION</scope>
    <source>
        <strain evidence="1">A17</strain>
        <strain evidence="2 3">cv. Jemalong A17</strain>
    </source>
</reference>
<dbReference type="Proteomes" id="UP000002051">
    <property type="component" value="Unassembled WGS sequence"/>
</dbReference>
<protein>
    <submittedName>
        <fullName evidence="1 2">Uncharacterized protein</fullName>
    </submittedName>
</protein>
<accession>A0A072TH13</accession>
<gene>
    <name evidence="1" type="ORF">MTR_0164s0030</name>
</gene>
<dbReference type="HOGENOM" id="CLU_2761702_0_0_1"/>
<dbReference type="EnsemblPlants" id="KEH16501">
    <property type="protein sequence ID" value="KEH16501"/>
    <property type="gene ID" value="MTR_0164s0030"/>
</dbReference>
<evidence type="ECO:0000313" key="3">
    <source>
        <dbReference type="Proteomes" id="UP000002051"/>
    </source>
</evidence>
<reference evidence="1 3" key="1">
    <citation type="journal article" date="2011" name="Nature">
        <title>The Medicago genome provides insight into the evolution of rhizobial symbioses.</title>
        <authorList>
            <person name="Young N.D."/>
            <person name="Debelle F."/>
            <person name="Oldroyd G.E."/>
            <person name="Geurts R."/>
            <person name="Cannon S.B."/>
            <person name="Udvardi M.K."/>
            <person name="Benedito V.A."/>
            <person name="Mayer K.F."/>
            <person name="Gouzy J."/>
            <person name="Schoof H."/>
            <person name="Van de Peer Y."/>
            <person name="Proost S."/>
            <person name="Cook D.R."/>
            <person name="Meyers B.C."/>
            <person name="Spannagl M."/>
            <person name="Cheung F."/>
            <person name="De Mita S."/>
            <person name="Krishnakumar V."/>
            <person name="Gundlach H."/>
            <person name="Zhou S."/>
            <person name="Mudge J."/>
            <person name="Bharti A.K."/>
            <person name="Murray J.D."/>
            <person name="Naoumkina M.A."/>
            <person name="Rosen B."/>
            <person name="Silverstein K.A."/>
            <person name="Tang H."/>
            <person name="Rombauts S."/>
            <person name="Zhao P.X."/>
            <person name="Zhou P."/>
            <person name="Barbe V."/>
            <person name="Bardou P."/>
            <person name="Bechner M."/>
            <person name="Bellec A."/>
            <person name="Berger A."/>
            <person name="Berges H."/>
            <person name="Bidwell S."/>
            <person name="Bisseling T."/>
            <person name="Choisne N."/>
            <person name="Couloux A."/>
            <person name="Denny R."/>
            <person name="Deshpande S."/>
            <person name="Dai X."/>
            <person name="Doyle J.J."/>
            <person name="Dudez A.M."/>
            <person name="Farmer A.D."/>
            <person name="Fouteau S."/>
            <person name="Franken C."/>
            <person name="Gibelin C."/>
            <person name="Gish J."/>
            <person name="Goldstein S."/>
            <person name="Gonzalez A.J."/>
            <person name="Green P.J."/>
            <person name="Hallab A."/>
            <person name="Hartog M."/>
            <person name="Hua A."/>
            <person name="Humphray S.J."/>
            <person name="Jeong D.H."/>
            <person name="Jing Y."/>
            <person name="Jocker A."/>
            <person name="Kenton S.M."/>
            <person name="Kim D.J."/>
            <person name="Klee K."/>
            <person name="Lai H."/>
            <person name="Lang C."/>
            <person name="Lin S."/>
            <person name="Macmil S.L."/>
            <person name="Magdelenat G."/>
            <person name="Matthews L."/>
            <person name="McCorrison J."/>
            <person name="Monaghan E.L."/>
            <person name="Mun J.H."/>
            <person name="Najar F.Z."/>
            <person name="Nicholson C."/>
            <person name="Noirot C."/>
            <person name="O'Bleness M."/>
            <person name="Paule C.R."/>
            <person name="Poulain J."/>
            <person name="Prion F."/>
            <person name="Qin B."/>
            <person name="Qu C."/>
            <person name="Retzel E.F."/>
            <person name="Riddle C."/>
            <person name="Sallet E."/>
            <person name="Samain S."/>
            <person name="Samson N."/>
            <person name="Sanders I."/>
            <person name="Saurat O."/>
            <person name="Scarpelli C."/>
            <person name="Schiex T."/>
            <person name="Segurens B."/>
            <person name="Severin A.J."/>
            <person name="Sherrier D.J."/>
            <person name="Shi R."/>
            <person name="Sims S."/>
            <person name="Singer S.R."/>
            <person name="Sinharoy S."/>
            <person name="Sterck L."/>
            <person name="Viollet A."/>
            <person name="Wang B.B."/>
            <person name="Wang K."/>
            <person name="Wang M."/>
            <person name="Wang X."/>
            <person name="Warfsmann J."/>
            <person name="Weissenbach J."/>
            <person name="White D.D."/>
            <person name="White J.D."/>
            <person name="Wiley G.B."/>
            <person name="Wincker P."/>
            <person name="Xing Y."/>
            <person name="Yang L."/>
            <person name="Yao Z."/>
            <person name="Ying F."/>
            <person name="Zhai J."/>
            <person name="Zhou L."/>
            <person name="Zuber A."/>
            <person name="Denarie J."/>
            <person name="Dixon R.A."/>
            <person name="May G.D."/>
            <person name="Schwartz D.C."/>
            <person name="Rogers J."/>
            <person name="Quetier F."/>
            <person name="Town C.D."/>
            <person name="Roe B.A."/>
        </authorList>
    </citation>
    <scope>NUCLEOTIDE SEQUENCE [LARGE SCALE GENOMIC DNA]</scope>
    <source>
        <strain evidence="1">A17</strain>
        <strain evidence="2 3">cv. Jemalong A17</strain>
    </source>
</reference>
<evidence type="ECO:0000313" key="2">
    <source>
        <dbReference type="EnsemblPlants" id="KEH16501"/>
    </source>
</evidence>
<dbReference type="EMBL" id="KL402889">
    <property type="protein sequence ID" value="KEH16501.1"/>
    <property type="molecule type" value="Genomic_DNA"/>
</dbReference>
<name>A0A072TH13_MEDTR</name>
<dbReference type="AlphaFoldDB" id="A0A072TH13"/>
<proteinExistence type="predicted"/>
<organism evidence="1 3">
    <name type="scientific">Medicago truncatula</name>
    <name type="common">Barrel medic</name>
    <name type="synonym">Medicago tribuloides</name>
    <dbReference type="NCBI Taxonomy" id="3880"/>
    <lineage>
        <taxon>Eukaryota</taxon>
        <taxon>Viridiplantae</taxon>
        <taxon>Streptophyta</taxon>
        <taxon>Embryophyta</taxon>
        <taxon>Tracheophyta</taxon>
        <taxon>Spermatophyta</taxon>
        <taxon>Magnoliopsida</taxon>
        <taxon>eudicotyledons</taxon>
        <taxon>Gunneridae</taxon>
        <taxon>Pentapetalae</taxon>
        <taxon>rosids</taxon>
        <taxon>fabids</taxon>
        <taxon>Fabales</taxon>
        <taxon>Fabaceae</taxon>
        <taxon>Papilionoideae</taxon>
        <taxon>50 kb inversion clade</taxon>
        <taxon>NPAAA clade</taxon>
        <taxon>Hologalegina</taxon>
        <taxon>IRL clade</taxon>
        <taxon>Trifolieae</taxon>
        <taxon>Medicago</taxon>
    </lineage>
</organism>
<evidence type="ECO:0000313" key="1">
    <source>
        <dbReference type="EMBL" id="KEH16501.1"/>
    </source>
</evidence>